<proteinExistence type="predicted"/>
<evidence type="ECO:0000259" key="1">
    <source>
        <dbReference type="Pfam" id="PF13614"/>
    </source>
</evidence>
<dbReference type="RefSeq" id="WP_091475077.1">
    <property type="nucleotide sequence ID" value="NZ_FOIT01000003.1"/>
</dbReference>
<dbReference type="Gene3D" id="3.40.50.300">
    <property type="entry name" value="P-loop containing nucleotide triphosphate hydrolases"/>
    <property type="match status" value="1"/>
</dbReference>
<dbReference type="Proteomes" id="UP000243605">
    <property type="component" value="Unassembled WGS sequence"/>
</dbReference>
<evidence type="ECO:0000313" key="2">
    <source>
        <dbReference type="EMBL" id="SEW03304.1"/>
    </source>
</evidence>
<dbReference type="InterPro" id="IPR025669">
    <property type="entry name" value="AAA_dom"/>
</dbReference>
<reference evidence="2 3" key="1">
    <citation type="submission" date="2016-10" db="EMBL/GenBank/DDBJ databases">
        <authorList>
            <person name="Varghese N."/>
            <person name="Submissions S."/>
        </authorList>
    </citation>
    <scope>NUCLEOTIDE SEQUENCE [LARGE SCALE GENOMIC DNA]</scope>
    <source>
        <strain evidence="2 3">IBRC-M10081</strain>
    </source>
</reference>
<feature type="domain" description="AAA" evidence="1">
    <location>
        <begin position="52"/>
        <end position="193"/>
    </location>
</feature>
<dbReference type="SUPFAM" id="SSF52540">
    <property type="entry name" value="P-loop containing nucleoside triphosphate hydrolases"/>
    <property type="match status" value="1"/>
</dbReference>
<organism evidence="2 3">
    <name type="scientific">Aliicoccus persicus</name>
    <dbReference type="NCBI Taxonomy" id="930138"/>
    <lineage>
        <taxon>Bacteria</taxon>
        <taxon>Bacillati</taxon>
        <taxon>Bacillota</taxon>
        <taxon>Bacilli</taxon>
        <taxon>Bacillales</taxon>
        <taxon>Staphylococcaceae</taxon>
        <taxon>Aliicoccus</taxon>
    </lineage>
</organism>
<protein>
    <submittedName>
        <fullName evidence="2">AAA domain-containing protein</fullName>
    </submittedName>
</protein>
<dbReference type="InterPro" id="IPR027417">
    <property type="entry name" value="P-loop_NTPase"/>
</dbReference>
<keyword evidence="3" id="KW-1185">Reference proteome</keyword>
<gene>
    <name evidence="2" type="ORF">SAMN05192557_1349</name>
</gene>
<evidence type="ECO:0000313" key="3">
    <source>
        <dbReference type="Proteomes" id="UP000243605"/>
    </source>
</evidence>
<accession>A0A662Z3M3</accession>
<sequence length="209" mass="23857">MANENPAVRELNEQTIVDLFNASLVIQNAVEKNNVEIVLMTSVASREKVAKAAVHLAKLLQSNKKSVLILNLDYQTSEFIESYFTAPEEKKEFIEVLDSEDYLSEAIFKTQYSGLDFTVIEEYDDREFINLMLSSDLKERLVPIREYYDVILLVGPNHKTFLKYGNIFNLADAVIPVVDAKKNKGSELKQLVDEYRGFNLRNLGVLRGK</sequence>
<dbReference type="Pfam" id="PF13614">
    <property type="entry name" value="AAA_31"/>
    <property type="match status" value="1"/>
</dbReference>
<name>A0A662Z3M3_9STAP</name>
<dbReference type="AlphaFoldDB" id="A0A662Z3M3"/>
<dbReference type="OrthoDB" id="2388201at2"/>
<dbReference type="EMBL" id="FOIT01000003">
    <property type="protein sequence ID" value="SEW03304.1"/>
    <property type="molecule type" value="Genomic_DNA"/>
</dbReference>